<keyword evidence="2" id="KW-1185">Reference proteome</keyword>
<gene>
    <name evidence="1" type="ORF">FCALED_LOCUS9110</name>
</gene>
<dbReference type="AlphaFoldDB" id="A0A9N9CTT4"/>
<organism evidence="1 2">
    <name type="scientific">Funneliformis caledonium</name>
    <dbReference type="NCBI Taxonomy" id="1117310"/>
    <lineage>
        <taxon>Eukaryota</taxon>
        <taxon>Fungi</taxon>
        <taxon>Fungi incertae sedis</taxon>
        <taxon>Mucoromycota</taxon>
        <taxon>Glomeromycotina</taxon>
        <taxon>Glomeromycetes</taxon>
        <taxon>Glomerales</taxon>
        <taxon>Glomeraceae</taxon>
        <taxon>Funneliformis</taxon>
    </lineage>
</organism>
<comment type="caution">
    <text evidence="1">The sequence shown here is derived from an EMBL/GenBank/DDBJ whole genome shotgun (WGS) entry which is preliminary data.</text>
</comment>
<protein>
    <submittedName>
        <fullName evidence="1">14573_t:CDS:1</fullName>
    </submittedName>
</protein>
<evidence type="ECO:0000313" key="2">
    <source>
        <dbReference type="Proteomes" id="UP000789570"/>
    </source>
</evidence>
<dbReference type="EMBL" id="CAJVPQ010002896">
    <property type="protein sequence ID" value="CAG8611813.1"/>
    <property type="molecule type" value="Genomic_DNA"/>
</dbReference>
<dbReference type="Proteomes" id="UP000789570">
    <property type="component" value="Unassembled WGS sequence"/>
</dbReference>
<name>A0A9N9CTT4_9GLOM</name>
<proteinExistence type="predicted"/>
<reference evidence="1" key="1">
    <citation type="submission" date="2021-06" db="EMBL/GenBank/DDBJ databases">
        <authorList>
            <person name="Kallberg Y."/>
            <person name="Tangrot J."/>
            <person name="Rosling A."/>
        </authorList>
    </citation>
    <scope>NUCLEOTIDE SEQUENCE</scope>
    <source>
        <strain evidence="1">UK204</strain>
    </source>
</reference>
<accession>A0A9N9CTT4</accession>
<evidence type="ECO:0000313" key="1">
    <source>
        <dbReference type="EMBL" id="CAG8611813.1"/>
    </source>
</evidence>
<sequence>MSRALTCNYIALKLILKTLLRLPSEAEKFRLSKVNFTPKAKRVKYEIYST</sequence>